<dbReference type="GO" id="GO:0008299">
    <property type="term" value="P:isoprenoid biosynthetic process"/>
    <property type="evidence" value="ECO:0007669"/>
    <property type="project" value="InterPro"/>
</dbReference>
<proteinExistence type="inferred from homology"/>
<dbReference type="GO" id="GO:0004659">
    <property type="term" value="F:prenyltransferase activity"/>
    <property type="evidence" value="ECO:0007669"/>
    <property type="project" value="InterPro"/>
</dbReference>
<dbReference type="Proteomes" id="UP000324288">
    <property type="component" value="Chromosome"/>
</dbReference>
<dbReference type="PROSITE" id="PS00444">
    <property type="entry name" value="POLYPRENYL_SYNTHASE_2"/>
    <property type="match status" value="1"/>
</dbReference>
<dbReference type="EMBL" id="LR584267">
    <property type="protein sequence ID" value="VHO01619.1"/>
    <property type="molecule type" value="Genomic_DNA"/>
</dbReference>
<keyword evidence="4 7" id="KW-0808">Transferase</keyword>
<dbReference type="Pfam" id="PF00348">
    <property type="entry name" value="polyprenyl_synt"/>
    <property type="match status" value="1"/>
</dbReference>
<comment type="similarity">
    <text evidence="3 7">Belongs to the FPP/GGPP synthase family.</text>
</comment>
<evidence type="ECO:0000313" key="10">
    <source>
        <dbReference type="Proteomes" id="UP000068137"/>
    </source>
</evidence>
<dbReference type="SUPFAM" id="SSF48576">
    <property type="entry name" value="Terpenoid synthases"/>
    <property type="match status" value="1"/>
</dbReference>
<evidence type="ECO:0000256" key="5">
    <source>
        <dbReference type="ARBA" id="ARBA00022723"/>
    </source>
</evidence>
<evidence type="ECO:0000256" key="4">
    <source>
        <dbReference type="ARBA" id="ARBA00022679"/>
    </source>
</evidence>
<dbReference type="GO" id="GO:0046872">
    <property type="term" value="F:metal ion binding"/>
    <property type="evidence" value="ECO:0007669"/>
    <property type="project" value="UniProtKB-KW"/>
</dbReference>
<dbReference type="InterPro" id="IPR000092">
    <property type="entry name" value="Polyprenyl_synt"/>
</dbReference>
<dbReference type="AlphaFoldDB" id="A0A0M5L3X9"/>
<dbReference type="InterPro" id="IPR033749">
    <property type="entry name" value="Polyprenyl_synt_CS"/>
</dbReference>
<keyword evidence="5" id="KW-0479">Metal-binding</keyword>
<reference evidence="8 10" key="1">
    <citation type="journal article" date="2015" name="Genome Announc.">
        <title>Complete Genome Sequences for Two Strains of a Novel Fastidious, Partially Acid-Fast, Gram-Positive Corynebacterineae Bacterium, Derived from Human Clinical Samples.</title>
        <authorList>
            <person name="Nicholson A.C."/>
            <person name="Bell M."/>
            <person name="Humrighouse B.W."/>
            <person name="McQuiston J.R."/>
        </authorList>
    </citation>
    <scope>NUCLEOTIDE SEQUENCE [LARGE SCALE GENOMIC DNA]</scope>
    <source>
        <strain evidence="8 10">X1698</strain>
    </source>
</reference>
<evidence type="ECO:0000313" key="11">
    <source>
        <dbReference type="Proteomes" id="UP000324288"/>
    </source>
</evidence>
<evidence type="ECO:0000256" key="6">
    <source>
        <dbReference type="ARBA" id="ARBA00022842"/>
    </source>
</evidence>
<keyword evidence="11" id="KW-1185">Reference proteome</keyword>
<dbReference type="KEGG" id="cbq:AL705_07710"/>
<dbReference type="SFLD" id="SFLDG01017">
    <property type="entry name" value="Polyprenyl_Transferase_Like"/>
    <property type="match status" value="1"/>
</dbReference>
<dbReference type="Gene3D" id="1.10.600.10">
    <property type="entry name" value="Farnesyl Diphosphate Synthase"/>
    <property type="match status" value="1"/>
</dbReference>
<accession>A0A0M5L3X9</accession>
<evidence type="ECO:0000256" key="7">
    <source>
        <dbReference type="RuleBase" id="RU004466"/>
    </source>
</evidence>
<reference evidence="9 11" key="3">
    <citation type="submission" date="2019-04" db="EMBL/GenBank/DDBJ databases">
        <authorList>
            <person name="Seth-Smith MB H."/>
            <person name="Seth-Smith H."/>
        </authorList>
    </citation>
    <scope>NUCLEOTIDE SEQUENCE [LARGE SCALE GENOMIC DNA]</scope>
    <source>
        <strain evidence="9">USB-603019</strain>
    </source>
</reference>
<sequence length="335" mass="36399">MGPAADEWLGVLERFVCDGGKRIRPTFLWFGWLAAGGHHYPELTDALHNVAASLEFVQAGALIHDDIIDASETRRGRPAAHAHFSSQHAHAVTTQQATGDSATIGQSAAILLGDIALSWADDMFLSAGLTAPALQRALPYWTAMRTEMLTGQYLDMQGETLPYCDADNAWRVNRFKTAAYTIERPLHIGAACAGASPHLLHGLSDYGVNLGIAFQLRDDLLGVFGDSEKTGKPSGEDLREGKRTKLLADALTHLAPAEHDELWNLIGRPLSAEELHRARTLLHESGAVTRSEAEISSLAATANESLLNLLHHNEISPAVTESLQTMIDTVTRRDY</sequence>
<comment type="cofactor">
    <cofactor evidence="1">
        <name>Mg(2+)</name>
        <dbReference type="ChEBI" id="CHEBI:18420"/>
    </cofactor>
</comment>
<dbReference type="PANTHER" id="PTHR12001">
    <property type="entry name" value="GERANYLGERANYL PYROPHOSPHATE SYNTHASE"/>
    <property type="match status" value="1"/>
</dbReference>
<dbReference type="PANTHER" id="PTHR12001:SF85">
    <property type="entry name" value="SHORT CHAIN ISOPRENYL DIPHOSPHATE SYNTHASE"/>
    <property type="match status" value="1"/>
</dbReference>
<dbReference type="SFLD" id="SFLDS00005">
    <property type="entry name" value="Isoprenoid_Synthase_Type_I"/>
    <property type="match status" value="1"/>
</dbReference>
<keyword evidence="6" id="KW-0460">Magnesium</keyword>
<dbReference type="InterPro" id="IPR008949">
    <property type="entry name" value="Isoprenoid_synthase_dom_sf"/>
</dbReference>
<evidence type="ECO:0000313" key="9">
    <source>
        <dbReference type="EMBL" id="VHO01619.1"/>
    </source>
</evidence>
<dbReference type="CDD" id="cd00685">
    <property type="entry name" value="Trans_IPPS_HT"/>
    <property type="match status" value="1"/>
</dbReference>
<dbReference type="STRING" id="1528099.AL705_07710"/>
<comment type="pathway">
    <text evidence="2">Isoprenoid biosynthesis.</text>
</comment>
<reference evidence="8" key="2">
    <citation type="journal article" date="2016" name="Int. J. Syst. Evol. Microbiol.">
        <title>Lawsonella clevelandensis gen. nov., sp. nov., a new member of the suborder Corynebacterineae isolated from human abscesses.</title>
        <authorList>
            <person name="Bell M.E."/>
            <person name="Bernard K.A."/>
            <person name="Harrington S.M."/>
            <person name="Patel N.B."/>
            <person name="Tucker T.A."/>
            <person name="Metcalfe M.G."/>
            <person name="McQuiston J.R."/>
        </authorList>
    </citation>
    <scope>NUCLEOTIDE SEQUENCE</scope>
    <source>
        <strain evidence="8">X1698</strain>
    </source>
</reference>
<dbReference type="PATRIC" id="fig|1562462.4.peg.1573"/>
<protein>
    <submittedName>
        <fullName evidence="9">Octaprenyl diphosphate synthase</fullName>
    </submittedName>
</protein>
<evidence type="ECO:0000256" key="2">
    <source>
        <dbReference type="ARBA" id="ARBA00005128"/>
    </source>
</evidence>
<organism evidence="8 10">
    <name type="scientific">Lawsonella clevelandensis</name>
    <dbReference type="NCBI Taxonomy" id="1528099"/>
    <lineage>
        <taxon>Bacteria</taxon>
        <taxon>Bacillati</taxon>
        <taxon>Actinomycetota</taxon>
        <taxon>Actinomycetes</taxon>
        <taxon>Mycobacteriales</taxon>
        <taxon>Lawsonellaceae</taxon>
        <taxon>Lawsonella</taxon>
    </lineage>
</organism>
<name>A0A0M5L3X9_9ACTN</name>
<evidence type="ECO:0000256" key="1">
    <source>
        <dbReference type="ARBA" id="ARBA00001946"/>
    </source>
</evidence>
<dbReference type="Proteomes" id="UP000068137">
    <property type="component" value="Chromosome"/>
</dbReference>
<dbReference type="PROSITE" id="PS00723">
    <property type="entry name" value="POLYPRENYL_SYNTHASE_1"/>
    <property type="match status" value="1"/>
</dbReference>
<gene>
    <name evidence="9" type="primary">ispB</name>
    <name evidence="8" type="ORF">AL705_07710</name>
    <name evidence="9" type="ORF">LC603019_01550</name>
</gene>
<evidence type="ECO:0000256" key="3">
    <source>
        <dbReference type="ARBA" id="ARBA00006706"/>
    </source>
</evidence>
<dbReference type="EMBL" id="CP012390">
    <property type="protein sequence ID" value="ALE19429.1"/>
    <property type="molecule type" value="Genomic_DNA"/>
</dbReference>
<evidence type="ECO:0000313" key="8">
    <source>
        <dbReference type="EMBL" id="ALE19429.1"/>
    </source>
</evidence>